<evidence type="ECO:0000313" key="4">
    <source>
        <dbReference type="Proteomes" id="UP000092716"/>
    </source>
</evidence>
<feature type="region of interest" description="Disordered" evidence="1">
    <location>
        <begin position="350"/>
        <end position="377"/>
    </location>
</feature>
<evidence type="ECO:0000313" key="3">
    <source>
        <dbReference type="EMBL" id="ANQ10433.1"/>
    </source>
</evidence>
<dbReference type="KEGG" id="pcot:PCOAH_00049170"/>
<feature type="compositionally biased region" description="Gly residues" evidence="1">
    <location>
        <begin position="56"/>
        <end position="69"/>
    </location>
</feature>
<dbReference type="Proteomes" id="UP000092716">
    <property type="component" value="Chromosome 13"/>
</dbReference>
<reference evidence="4" key="1">
    <citation type="submission" date="2016-06" db="EMBL/GenBank/DDBJ databases">
        <title>First high quality genome sequence of Plasmodium coatneyi using continuous long reads from single molecule, real-time sequencing.</title>
        <authorList>
            <person name="Chien J.-T."/>
            <person name="Pakala S.B."/>
            <person name="Geraldo J.A."/>
            <person name="Lapp S.A."/>
            <person name="Barnwell J.W."/>
            <person name="Kissinger J.C."/>
            <person name="Galinski M.R."/>
            <person name="Humphrey J.C."/>
        </authorList>
    </citation>
    <scope>NUCLEOTIDE SEQUENCE [LARGE SCALE GENOMIC DNA]</scope>
    <source>
        <strain evidence="4">Hackeri</strain>
    </source>
</reference>
<keyword evidence="4" id="KW-1185">Reference proteome</keyword>
<evidence type="ECO:0000259" key="2">
    <source>
        <dbReference type="PROSITE" id="PS50076"/>
    </source>
</evidence>
<dbReference type="VEuPathDB" id="PlasmoDB:PCOAH_00049170"/>
<feature type="region of interest" description="Disordered" evidence="1">
    <location>
        <begin position="55"/>
        <end position="81"/>
    </location>
</feature>
<feature type="domain" description="J" evidence="2">
    <location>
        <begin position="16"/>
        <end position="108"/>
    </location>
</feature>
<organism evidence="3 4">
    <name type="scientific">Plasmodium coatneyi</name>
    <dbReference type="NCBI Taxonomy" id="208452"/>
    <lineage>
        <taxon>Eukaryota</taxon>
        <taxon>Sar</taxon>
        <taxon>Alveolata</taxon>
        <taxon>Apicomplexa</taxon>
        <taxon>Aconoidasida</taxon>
        <taxon>Haemosporida</taxon>
        <taxon>Plasmodiidae</taxon>
        <taxon>Plasmodium</taxon>
    </lineage>
</organism>
<dbReference type="EMBL" id="CP016251">
    <property type="protein sequence ID" value="ANQ10433.1"/>
    <property type="molecule type" value="Genomic_DNA"/>
</dbReference>
<feature type="compositionally biased region" description="Low complexity" evidence="1">
    <location>
        <begin position="70"/>
        <end position="81"/>
    </location>
</feature>
<feature type="region of interest" description="Disordered" evidence="1">
    <location>
        <begin position="151"/>
        <end position="214"/>
    </location>
</feature>
<accession>A0A1B1E619</accession>
<protein>
    <submittedName>
        <fullName evidence="3">DnaJ domain-containing protein</fullName>
    </submittedName>
</protein>
<feature type="compositionally biased region" description="Basic and acidic residues" evidence="1">
    <location>
        <begin position="364"/>
        <end position="377"/>
    </location>
</feature>
<name>A0A1B1E619_9APIC</name>
<feature type="compositionally biased region" description="Basic and acidic residues" evidence="1">
    <location>
        <begin position="151"/>
        <end position="160"/>
    </location>
</feature>
<feature type="compositionally biased region" description="Basic residues" evidence="1">
    <location>
        <begin position="233"/>
        <end position="242"/>
    </location>
</feature>
<dbReference type="InterPro" id="IPR036869">
    <property type="entry name" value="J_dom_sf"/>
</dbReference>
<dbReference type="AlphaFoldDB" id="A0A1B1E619"/>
<evidence type="ECO:0000256" key="1">
    <source>
        <dbReference type="SAM" id="MobiDB-lite"/>
    </source>
</evidence>
<sequence length="391" mass="45027">MDADGSFIPKELVGKDIYQILGLTFQDAGKDNIKNIIRKRYLKCALVLHPDKVEGGSKGSGPVGSGPAGSGTQTNGSSTSNMDRFNTLKCAYEFLMNEQLRNKYNLYVTQQKMKIKKNAATSSNISLNRFFDKKKLDAQQKEKWAFKRKLEAREREVAKDRGKKKWKGSAAKWQHSGKAGDPTAGSYRNGKNNRKKKNWHQNGQQNAQQNAARRERNNLEKIKAQNEDFVRTHSAHHPGQNKRQRDVPEGEDGDDRDRVIEIYLHNYPRNVDLLQRYIDQKEFLTFFLDFNFQKYSLNRNEEQTQSERRVGLFSFSHRSEAIRAYLHFKKNGKHIDRNFKLRLAVPCKEGGEIRSEGQSPQKGGENDTGAKDNVDRMMNEMVDELDKMFSL</sequence>
<dbReference type="CDD" id="cd06257">
    <property type="entry name" value="DnaJ"/>
    <property type="match status" value="1"/>
</dbReference>
<dbReference type="PROSITE" id="PS00636">
    <property type="entry name" value="DNAJ_1"/>
    <property type="match status" value="1"/>
</dbReference>
<proteinExistence type="predicted"/>
<dbReference type="GeneID" id="30911648"/>
<dbReference type="PROSITE" id="PS50076">
    <property type="entry name" value="DNAJ_2"/>
    <property type="match status" value="1"/>
</dbReference>
<dbReference type="SUPFAM" id="SSF46565">
    <property type="entry name" value="Chaperone J-domain"/>
    <property type="match status" value="1"/>
</dbReference>
<dbReference type="InterPro" id="IPR018253">
    <property type="entry name" value="DnaJ_domain_CS"/>
</dbReference>
<feature type="compositionally biased region" description="Low complexity" evidence="1">
    <location>
        <begin position="201"/>
        <end position="211"/>
    </location>
</feature>
<feature type="region of interest" description="Disordered" evidence="1">
    <location>
        <begin position="231"/>
        <end position="254"/>
    </location>
</feature>
<dbReference type="InterPro" id="IPR001623">
    <property type="entry name" value="DnaJ_domain"/>
</dbReference>
<dbReference type="OrthoDB" id="10250354at2759"/>
<dbReference type="Gene3D" id="1.10.287.110">
    <property type="entry name" value="DnaJ domain"/>
    <property type="match status" value="1"/>
</dbReference>
<dbReference type="RefSeq" id="XP_019917128.1">
    <property type="nucleotide sequence ID" value="XM_020061700.1"/>
</dbReference>
<gene>
    <name evidence="3" type="ORF">PCOAH_00049170</name>
</gene>